<dbReference type="Pfam" id="PF00494">
    <property type="entry name" value="SQS_PSY"/>
    <property type="match status" value="1"/>
</dbReference>
<dbReference type="CDD" id="cd00683">
    <property type="entry name" value="Trans_IPPS_HH"/>
    <property type="match status" value="1"/>
</dbReference>
<protein>
    <submittedName>
        <fullName evidence="2">Phytoene/squalene synthase family protein</fullName>
        <ecNumber evidence="2">2.5.1.-</ecNumber>
    </submittedName>
</protein>
<dbReference type="EMBL" id="CP122537">
    <property type="protein sequence ID" value="WGH80239.1"/>
    <property type="molecule type" value="Genomic_DNA"/>
</dbReference>
<evidence type="ECO:0000313" key="2">
    <source>
        <dbReference type="EMBL" id="WGH80239.1"/>
    </source>
</evidence>
<reference evidence="2 3" key="1">
    <citation type="submission" date="2023-04" db="EMBL/GenBank/DDBJ databases">
        <title>Jannaschia ovalis sp. nov., a marine bacterium isolated from sea tidal flat.</title>
        <authorList>
            <person name="Kwon D.Y."/>
            <person name="Kim J.-J."/>
        </authorList>
    </citation>
    <scope>NUCLEOTIDE SEQUENCE [LARGE SCALE GENOMIC DNA]</scope>
    <source>
        <strain evidence="2 3">GRR-S6-38</strain>
    </source>
</reference>
<dbReference type="SFLD" id="SFLDG01212">
    <property type="entry name" value="Phytoene_synthase_like"/>
    <property type="match status" value="1"/>
</dbReference>
<dbReference type="GO" id="GO:0032259">
    <property type="term" value="P:methylation"/>
    <property type="evidence" value="ECO:0007669"/>
    <property type="project" value="UniProtKB-KW"/>
</dbReference>
<dbReference type="InterPro" id="IPR019845">
    <property type="entry name" value="Squalene/phytoene_synthase_CS"/>
</dbReference>
<dbReference type="InterPro" id="IPR033904">
    <property type="entry name" value="Trans_IPPS_HH"/>
</dbReference>
<evidence type="ECO:0000256" key="1">
    <source>
        <dbReference type="ARBA" id="ARBA00022679"/>
    </source>
</evidence>
<dbReference type="RefSeq" id="WP_279967301.1">
    <property type="nucleotide sequence ID" value="NZ_CP122537.1"/>
</dbReference>
<dbReference type="PROSITE" id="PS01045">
    <property type="entry name" value="SQUALEN_PHYTOEN_SYN_2"/>
    <property type="match status" value="1"/>
</dbReference>
<keyword evidence="3" id="KW-1185">Reference proteome</keyword>
<dbReference type="Proteomes" id="UP001243420">
    <property type="component" value="Chromosome"/>
</dbReference>
<sequence length="355" mass="37845">MTDLAAETAAESVADMAHCREAIRTGSLSFHAASRLLPGRVRDPALALYAFCRLADDAVDETADKAPAVLALRDRLEAAFAGRPRNAPADRAFTRVIETFDMPRALPEALLEGLAWDATDRRYDTLSELRAYSARVASAVGAMMCVLMRVRDADALARACDLGVAMQLTNIARDVGEDARAGRLYLPTDWMAGVGLDPQAFLAAPEPDARTAALTRRLLAEARRLYHRSEAGVAALPVAVRPGILAARHIYDGIGGAVARNGHDSISRRARTGRARKLGWLVQAGLHAATVTLLPRSAVLHAPPLDETAFLVRAAADPRHASQGWGDELAAVFAQLAATDRLRAGPLDGSGARPS</sequence>
<keyword evidence="2" id="KW-0489">Methyltransferase</keyword>
<evidence type="ECO:0000313" key="3">
    <source>
        <dbReference type="Proteomes" id="UP001243420"/>
    </source>
</evidence>
<organism evidence="2 3">
    <name type="scientific">Jannaschia ovalis</name>
    <dbReference type="NCBI Taxonomy" id="3038773"/>
    <lineage>
        <taxon>Bacteria</taxon>
        <taxon>Pseudomonadati</taxon>
        <taxon>Pseudomonadota</taxon>
        <taxon>Alphaproteobacteria</taxon>
        <taxon>Rhodobacterales</taxon>
        <taxon>Roseobacteraceae</taxon>
        <taxon>Jannaschia</taxon>
    </lineage>
</organism>
<proteinExistence type="predicted"/>
<gene>
    <name evidence="2" type="ORF">P8627_08235</name>
</gene>
<dbReference type="Gene3D" id="1.10.600.10">
    <property type="entry name" value="Farnesyl Diphosphate Synthase"/>
    <property type="match status" value="1"/>
</dbReference>
<dbReference type="InterPro" id="IPR008949">
    <property type="entry name" value="Isoprenoid_synthase_dom_sf"/>
</dbReference>
<dbReference type="SFLD" id="SFLDS00005">
    <property type="entry name" value="Isoprenoid_Synthase_Type_I"/>
    <property type="match status" value="1"/>
</dbReference>
<dbReference type="InterPro" id="IPR044843">
    <property type="entry name" value="Trans_IPPS_bact-type"/>
</dbReference>
<dbReference type="NCBIfam" id="NF045921">
    <property type="entry name" value="PhytnSynCrtBRhod"/>
    <property type="match status" value="1"/>
</dbReference>
<dbReference type="SUPFAM" id="SSF48576">
    <property type="entry name" value="Terpenoid synthases"/>
    <property type="match status" value="1"/>
</dbReference>
<dbReference type="GO" id="GO:0008168">
    <property type="term" value="F:methyltransferase activity"/>
    <property type="evidence" value="ECO:0007669"/>
    <property type="project" value="UniProtKB-KW"/>
</dbReference>
<dbReference type="SFLD" id="SFLDG01018">
    <property type="entry name" value="Squalene/Phytoene_Synthase_Lik"/>
    <property type="match status" value="1"/>
</dbReference>
<dbReference type="PANTHER" id="PTHR31480">
    <property type="entry name" value="BIFUNCTIONAL LYCOPENE CYCLASE/PHYTOENE SYNTHASE"/>
    <property type="match status" value="1"/>
</dbReference>
<name>A0ABY8LG13_9RHOB</name>
<dbReference type="InterPro" id="IPR002060">
    <property type="entry name" value="Squ/phyt_synthse"/>
</dbReference>
<keyword evidence="1 2" id="KW-0808">Transferase</keyword>
<dbReference type="PROSITE" id="PS01044">
    <property type="entry name" value="SQUALEN_PHYTOEN_SYN_1"/>
    <property type="match status" value="1"/>
</dbReference>
<dbReference type="EC" id="2.5.1.-" evidence="2"/>
<accession>A0ABY8LG13</accession>